<proteinExistence type="predicted"/>
<feature type="transmembrane region" description="Helical" evidence="1">
    <location>
        <begin position="157"/>
        <end position="173"/>
    </location>
</feature>
<keyword evidence="1" id="KW-1133">Transmembrane helix</keyword>
<organism evidence="2">
    <name type="scientific">Pseudo-nitzschia australis</name>
    <dbReference type="NCBI Taxonomy" id="44445"/>
    <lineage>
        <taxon>Eukaryota</taxon>
        <taxon>Sar</taxon>
        <taxon>Stramenopiles</taxon>
        <taxon>Ochrophyta</taxon>
        <taxon>Bacillariophyta</taxon>
        <taxon>Bacillariophyceae</taxon>
        <taxon>Bacillariophycidae</taxon>
        <taxon>Bacillariales</taxon>
        <taxon>Bacillariaceae</taxon>
        <taxon>Pseudo-nitzschia</taxon>
    </lineage>
</organism>
<reference evidence="2" key="1">
    <citation type="submission" date="2021-01" db="EMBL/GenBank/DDBJ databases">
        <authorList>
            <person name="Corre E."/>
            <person name="Pelletier E."/>
            <person name="Niang G."/>
            <person name="Scheremetjew M."/>
            <person name="Finn R."/>
            <person name="Kale V."/>
            <person name="Holt S."/>
            <person name="Cochrane G."/>
            <person name="Meng A."/>
            <person name="Brown T."/>
            <person name="Cohen L."/>
        </authorList>
    </citation>
    <scope>NUCLEOTIDE SEQUENCE</scope>
    <source>
        <strain evidence="2">10249 10 AB</strain>
    </source>
</reference>
<feature type="transmembrane region" description="Helical" evidence="1">
    <location>
        <begin position="179"/>
        <end position="196"/>
    </location>
</feature>
<feature type="transmembrane region" description="Helical" evidence="1">
    <location>
        <begin position="123"/>
        <end position="150"/>
    </location>
</feature>
<protein>
    <submittedName>
        <fullName evidence="2">Uncharacterized protein</fullName>
    </submittedName>
</protein>
<sequence length="222" mass="24557">MTVTSNKIHSVEGGIASNVTRTENVELVDPEAVVPVHTNQVGYDAKAVNVVVIEPADAPEIGRQSKLCCGSCCDVRRATTIVNIIHIIFSAFGLLTSWLGFVAVNRFGLESVEFTDDNVKAEIATFGTLIQVVFAMNILSIFFGALGIYGAVKYNKCLVFCVGIWYCSLAIFRLVTWDFLGWIIPALFAYPHFAYFHELKMGRITSENYINEKYSCCCIAKN</sequence>
<keyword evidence="1" id="KW-0812">Transmembrane</keyword>
<dbReference type="EMBL" id="HBIX01032334">
    <property type="protein sequence ID" value="CAE0728538.1"/>
    <property type="molecule type" value="Transcribed_RNA"/>
</dbReference>
<evidence type="ECO:0000313" key="2">
    <source>
        <dbReference type="EMBL" id="CAE0728538.1"/>
    </source>
</evidence>
<dbReference type="AlphaFoldDB" id="A0A7S4EQS1"/>
<evidence type="ECO:0000256" key="1">
    <source>
        <dbReference type="SAM" id="Phobius"/>
    </source>
</evidence>
<keyword evidence="1" id="KW-0472">Membrane</keyword>
<feature type="transmembrane region" description="Helical" evidence="1">
    <location>
        <begin position="84"/>
        <end position="103"/>
    </location>
</feature>
<gene>
    <name evidence="2" type="ORF">PAUS00366_LOCUS21322</name>
</gene>
<accession>A0A7S4EQS1</accession>
<name>A0A7S4EQS1_9STRA</name>